<feature type="region of interest" description="Disordered" evidence="1">
    <location>
        <begin position="1"/>
        <end position="33"/>
    </location>
</feature>
<dbReference type="AlphaFoldDB" id="A0AAW1MHQ1"/>
<evidence type="ECO:0000256" key="1">
    <source>
        <dbReference type="SAM" id="MobiDB-lite"/>
    </source>
</evidence>
<proteinExistence type="predicted"/>
<accession>A0AAW1MHQ1</accession>
<comment type="caution">
    <text evidence="2">The sequence shown here is derived from an EMBL/GenBank/DDBJ whole genome shotgun (WGS) entry which is preliminary data.</text>
</comment>
<gene>
    <name evidence="2" type="ORF">QE152_g6658</name>
</gene>
<feature type="compositionally biased region" description="Basic and acidic residues" evidence="1">
    <location>
        <begin position="19"/>
        <end position="33"/>
    </location>
</feature>
<evidence type="ECO:0008006" key="4">
    <source>
        <dbReference type="Google" id="ProtNLM"/>
    </source>
</evidence>
<organism evidence="2 3">
    <name type="scientific">Popillia japonica</name>
    <name type="common">Japanese beetle</name>
    <dbReference type="NCBI Taxonomy" id="7064"/>
    <lineage>
        <taxon>Eukaryota</taxon>
        <taxon>Metazoa</taxon>
        <taxon>Ecdysozoa</taxon>
        <taxon>Arthropoda</taxon>
        <taxon>Hexapoda</taxon>
        <taxon>Insecta</taxon>
        <taxon>Pterygota</taxon>
        <taxon>Neoptera</taxon>
        <taxon>Endopterygota</taxon>
        <taxon>Coleoptera</taxon>
        <taxon>Polyphaga</taxon>
        <taxon>Scarabaeiformia</taxon>
        <taxon>Scarabaeidae</taxon>
        <taxon>Rutelinae</taxon>
        <taxon>Popillia</taxon>
    </lineage>
</organism>
<keyword evidence="3" id="KW-1185">Reference proteome</keyword>
<evidence type="ECO:0000313" key="2">
    <source>
        <dbReference type="EMBL" id="KAK9745743.1"/>
    </source>
</evidence>
<evidence type="ECO:0000313" key="3">
    <source>
        <dbReference type="Proteomes" id="UP001458880"/>
    </source>
</evidence>
<dbReference type="EMBL" id="JASPKY010000046">
    <property type="protein sequence ID" value="KAK9745743.1"/>
    <property type="molecule type" value="Genomic_DNA"/>
</dbReference>
<name>A0AAW1MHQ1_POPJA</name>
<reference evidence="2 3" key="1">
    <citation type="journal article" date="2024" name="BMC Genomics">
        <title>De novo assembly and annotation of Popillia japonica's genome with initial clues to its potential as an invasive pest.</title>
        <authorList>
            <person name="Cucini C."/>
            <person name="Boschi S."/>
            <person name="Funari R."/>
            <person name="Cardaioli E."/>
            <person name="Iannotti N."/>
            <person name="Marturano G."/>
            <person name="Paoli F."/>
            <person name="Bruttini M."/>
            <person name="Carapelli A."/>
            <person name="Frati F."/>
            <person name="Nardi F."/>
        </authorList>
    </citation>
    <scope>NUCLEOTIDE SEQUENCE [LARGE SCALE GENOMIC DNA]</scope>
    <source>
        <strain evidence="2">DMR45628</strain>
    </source>
</reference>
<dbReference type="Proteomes" id="UP001458880">
    <property type="component" value="Unassembled WGS sequence"/>
</dbReference>
<sequence length="75" mass="8869">MRQPAEWETIIKAGQEEDENRRNEKRQLRPRENLGKSNLYEVNQIEADVTETYEEAVKCADAEKWKTAMQEELEA</sequence>
<protein>
    <recommendedName>
        <fullName evidence="4">Retrovirus-related Pol polyprotein from transposon TNT 1-94</fullName>
    </recommendedName>
</protein>